<dbReference type="GeneID" id="19185509"/>
<name>W9XFY7_9EURO</name>
<feature type="transmembrane region" description="Helical" evidence="6">
    <location>
        <begin position="151"/>
        <end position="173"/>
    </location>
</feature>
<dbReference type="EMBL" id="AMGX01000001">
    <property type="protein sequence ID" value="EXJ76265.1"/>
    <property type="molecule type" value="Genomic_DNA"/>
</dbReference>
<evidence type="ECO:0000256" key="2">
    <source>
        <dbReference type="ARBA" id="ARBA00022448"/>
    </source>
</evidence>
<dbReference type="InterPro" id="IPR010573">
    <property type="entry name" value="MFS_Str1/Tri12-like"/>
</dbReference>
<dbReference type="InterPro" id="IPR053791">
    <property type="entry name" value="MFS_Tri12-like"/>
</dbReference>
<dbReference type="Pfam" id="PF06609">
    <property type="entry name" value="TRI12"/>
    <property type="match status" value="1"/>
</dbReference>
<dbReference type="PROSITE" id="PS00216">
    <property type="entry name" value="SUGAR_TRANSPORT_1"/>
    <property type="match status" value="1"/>
</dbReference>
<dbReference type="Proteomes" id="UP000019471">
    <property type="component" value="Unassembled WGS sequence"/>
</dbReference>
<organism evidence="7 8">
    <name type="scientific">Cladophialophora psammophila CBS 110553</name>
    <dbReference type="NCBI Taxonomy" id="1182543"/>
    <lineage>
        <taxon>Eukaryota</taxon>
        <taxon>Fungi</taxon>
        <taxon>Dikarya</taxon>
        <taxon>Ascomycota</taxon>
        <taxon>Pezizomycotina</taxon>
        <taxon>Eurotiomycetes</taxon>
        <taxon>Chaetothyriomycetidae</taxon>
        <taxon>Chaetothyriales</taxon>
        <taxon>Herpotrichiellaceae</taxon>
        <taxon>Cladophialophora</taxon>
    </lineage>
</organism>
<feature type="transmembrane region" description="Helical" evidence="6">
    <location>
        <begin position="549"/>
        <end position="568"/>
    </location>
</feature>
<dbReference type="AlphaFoldDB" id="W9XFY7"/>
<feature type="transmembrane region" description="Helical" evidence="6">
    <location>
        <begin position="368"/>
        <end position="387"/>
    </location>
</feature>
<feature type="transmembrane region" description="Helical" evidence="6">
    <location>
        <begin position="129"/>
        <end position="145"/>
    </location>
</feature>
<dbReference type="GO" id="GO:0005886">
    <property type="term" value="C:plasma membrane"/>
    <property type="evidence" value="ECO:0007669"/>
    <property type="project" value="TreeGrafter"/>
</dbReference>
<feature type="transmembrane region" description="Helical" evidence="6">
    <location>
        <begin position="426"/>
        <end position="449"/>
    </location>
</feature>
<feature type="transmembrane region" description="Helical" evidence="6">
    <location>
        <begin position="293"/>
        <end position="310"/>
    </location>
</feature>
<protein>
    <recommendedName>
        <fullName evidence="9">Major facilitator superfamily (MFS) profile domain-containing protein</fullName>
    </recommendedName>
</protein>
<evidence type="ECO:0000256" key="5">
    <source>
        <dbReference type="ARBA" id="ARBA00023136"/>
    </source>
</evidence>
<dbReference type="CDD" id="cd06179">
    <property type="entry name" value="MFS_TRI12_like"/>
    <property type="match status" value="1"/>
</dbReference>
<accession>W9XFY7</accession>
<comment type="subcellular location">
    <subcellularLocation>
        <location evidence="1">Membrane</location>
        <topology evidence="1">Multi-pass membrane protein</topology>
    </subcellularLocation>
</comment>
<evidence type="ECO:0008006" key="9">
    <source>
        <dbReference type="Google" id="ProtNLM"/>
    </source>
</evidence>
<dbReference type="InterPro" id="IPR036259">
    <property type="entry name" value="MFS_trans_sf"/>
</dbReference>
<evidence type="ECO:0000256" key="6">
    <source>
        <dbReference type="SAM" id="Phobius"/>
    </source>
</evidence>
<feature type="transmembrane region" description="Helical" evidence="6">
    <location>
        <begin position="101"/>
        <end position="122"/>
    </location>
</feature>
<dbReference type="Gene3D" id="1.20.1250.20">
    <property type="entry name" value="MFS general substrate transporter like domains"/>
    <property type="match status" value="1"/>
</dbReference>
<evidence type="ECO:0000313" key="7">
    <source>
        <dbReference type="EMBL" id="EXJ76265.1"/>
    </source>
</evidence>
<dbReference type="OrthoDB" id="4139357at2759"/>
<dbReference type="InterPro" id="IPR005829">
    <property type="entry name" value="Sugar_transporter_CS"/>
</dbReference>
<sequence length="599" mass="65007">MPPSSGIPESKLNIERTALIATPLRRRPWEPNLLTHWDATTSDTGALLGRCWSTIPDDRLIVANEQQAMVLSYAVGFWAYVMPSFSLSVIEADLGKSENTIWIILSLTACQTVSFTVVGRLSDLFGRRWYQIIFGTIAFIGYIVASRAKTINTLIGAGVLIGFGSATQTHCAAIGGELLPNKYRYLYFGAVAFFFGPASAIAPGIALSLATHTSQGWRSIYYLLASLTFAAVSLFVICYHPPKFDQLHTRHTKWQFIKSLDYIGLILFCGGVVPFLFGISWGGQRYPWHSGKVIATIVVGAVVLIIFVFWEYFGKPALPLLPLRLFRSRNFVCLLACSCLGSMVFYALSILYPEQLSIVFGKSPSQTGWYSCTITAGVLAGQGIAGFTVKLFRHIKWQLFISCAIFTSFVGACAAASLTVDMAAAFSFFVGLGIGYMEIITIGGAPLMVDAKDFGIAIGALFSIRTCFSTISDAIYVTILNTKVASNLPKYVVPAALKAGLSQKAAIELVEVIAAGDQSALAKIPGITPRIIQAATVAAHTAFFKSFQVVYYTSIAFGVCAVIASLLVKNKSLEDAMTDRVERKMQGIKIEQEIKVVAA</sequence>
<reference evidence="7 8" key="1">
    <citation type="submission" date="2013-03" db="EMBL/GenBank/DDBJ databases">
        <title>The Genome Sequence of Cladophialophora psammophila CBS 110553.</title>
        <authorList>
            <consortium name="The Broad Institute Genomics Platform"/>
            <person name="Cuomo C."/>
            <person name="de Hoog S."/>
            <person name="Gorbushina A."/>
            <person name="Walker B."/>
            <person name="Young S.K."/>
            <person name="Zeng Q."/>
            <person name="Gargeya S."/>
            <person name="Fitzgerald M."/>
            <person name="Haas B."/>
            <person name="Abouelleil A."/>
            <person name="Allen A.W."/>
            <person name="Alvarado L."/>
            <person name="Arachchi H.M."/>
            <person name="Berlin A.M."/>
            <person name="Chapman S.B."/>
            <person name="Gainer-Dewar J."/>
            <person name="Goldberg J."/>
            <person name="Griggs A."/>
            <person name="Gujja S."/>
            <person name="Hansen M."/>
            <person name="Howarth C."/>
            <person name="Imamovic A."/>
            <person name="Ireland A."/>
            <person name="Larimer J."/>
            <person name="McCowan C."/>
            <person name="Murphy C."/>
            <person name="Pearson M."/>
            <person name="Poon T.W."/>
            <person name="Priest M."/>
            <person name="Roberts A."/>
            <person name="Saif S."/>
            <person name="Shea T."/>
            <person name="Sisk P."/>
            <person name="Sykes S."/>
            <person name="Wortman J."/>
            <person name="Nusbaum C."/>
            <person name="Birren B."/>
        </authorList>
    </citation>
    <scope>NUCLEOTIDE SEQUENCE [LARGE SCALE GENOMIC DNA]</scope>
    <source>
        <strain evidence="7 8">CBS 110553</strain>
    </source>
</reference>
<feature type="transmembrane region" description="Helical" evidence="6">
    <location>
        <begin position="399"/>
        <end position="420"/>
    </location>
</feature>
<dbReference type="GO" id="GO:0022857">
    <property type="term" value="F:transmembrane transporter activity"/>
    <property type="evidence" value="ECO:0007669"/>
    <property type="project" value="InterPro"/>
</dbReference>
<evidence type="ECO:0000256" key="4">
    <source>
        <dbReference type="ARBA" id="ARBA00022989"/>
    </source>
</evidence>
<comment type="caution">
    <text evidence="7">The sequence shown here is derived from an EMBL/GenBank/DDBJ whole genome shotgun (WGS) entry which is preliminary data.</text>
</comment>
<keyword evidence="8" id="KW-1185">Reference proteome</keyword>
<dbReference type="eggNOG" id="KOG0254">
    <property type="taxonomic scope" value="Eukaryota"/>
</dbReference>
<dbReference type="PANTHER" id="PTHR23501:SF109">
    <property type="entry name" value="MAJOR FACILITATOR SUPERFAMILY (MFS) PROFILE DOMAIN-CONTAINING PROTEIN-RELATED"/>
    <property type="match status" value="1"/>
</dbReference>
<dbReference type="HOGENOM" id="CLU_000960_25_2_1"/>
<feature type="transmembrane region" description="Helical" evidence="6">
    <location>
        <begin position="219"/>
        <end position="239"/>
    </location>
</feature>
<feature type="transmembrane region" description="Helical" evidence="6">
    <location>
        <begin position="331"/>
        <end position="348"/>
    </location>
</feature>
<evidence type="ECO:0000256" key="3">
    <source>
        <dbReference type="ARBA" id="ARBA00022692"/>
    </source>
</evidence>
<feature type="transmembrane region" description="Helical" evidence="6">
    <location>
        <begin position="185"/>
        <end position="207"/>
    </location>
</feature>
<keyword evidence="3 6" id="KW-0812">Transmembrane</keyword>
<dbReference type="PANTHER" id="PTHR23501">
    <property type="entry name" value="MAJOR FACILITATOR SUPERFAMILY"/>
    <property type="match status" value="1"/>
</dbReference>
<keyword evidence="5 6" id="KW-0472">Membrane</keyword>
<keyword evidence="4 6" id="KW-1133">Transmembrane helix</keyword>
<dbReference type="RefSeq" id="XP_007739582.1">
    <property type="nucleotide sequence ID" value="XM_007741392.1"/>
</dbReference>
<gene>
    <name evidence="7" type="ORF">A1O5_00773</name>
</gene>
<evidence type="ECO:0000256" key="1">
    <source>
        <dbReference type="ARBA" id="ARBA00004141"/>
    </source>
</evidence>
<dbReference type="SUPFAM" id="SSF103473">
    <property type="entry name" value="MFS general substrate transporter"/>
    <property type="match status" value="1"/>
</dbReference>
<proteinExistence type="predicted"/>
<feature type="transmembrane region" description="Helical" evidence="6">
    <location>
        <begin position="456"/>
        <end position="479"/>
    </location>
</feature>
<keyword evidence="2" id="KW-0813">Transport</keyword>
<evidence type="ECO:0000313" key="8">
    <source>
        <dbReference type="Proteomes" id="UP000019471"/>
    </source>
</evidence>
<feature type="transmembrane region" description="Helical" evidence="6">
    <location>
        <begin position="260"/>
        <end position="281"/>
    </location>
</feature>
<feature type="transmembrane region" description="Helical" evidence="6">
    <location>
        <begin position="68"/>
        <end position="89"/>
    </location>
</feature>